<evidence type="ECO:0000313" key="3">
    <source>
        <dbReference type="EMBL" id="GBG29392.1"/>
    </source>
</evidence>
<dbReference type="Proteomes" id="UP000241890">
    <property type="component" value="Unassembled WGS sequence"/>
</dbReference>
<keyword evidence="2" id="KW-0812">Transmembrane</keyword>
<feature type="transmembrane region" description="Helical" evidence="2">
    <location>
        <begin position="261"/>
        <end position="285"/>
    </location>
</feature>
<feature type="transmembrane region" description="Helical" evidence="2">
    <location>
        <begin position="122"/>
        <end position="142"/>
    </location>
</feature>
<evidence type="ECO:0008006" key="5">
    <source>
        <dbReference type="Google" id="ProtNLM"/>
    </source>
</evidence>
<feature type="transmembrane region" description="Helical" evidence="2">
    <location>
        <begin position="163"/>
        <end position="190"/>
    </location>
</feature>
<feature type="compositionally biased region" description="Polar residues" evidence="1">
    <location>
        <begin position="9"/>
        <end position="19"/>
    </location>
</feature>
<gene>
    <name evidence="3" type="ORF">FCC1311_060591</name>
</gene>
<keyword evidence="4" id="KW-1185">Reference proteome</keyword>
<name>A0A2R5GEP0_9STRA</name>
<protein>
    <recommendedName>
        <fullName evidence="5">Transmembrane protein</fullName>
    </recommendedName>
</protein>
<dbReference type="InParanoid" id="A0A2R5GEP0"/>
<sequence>MSIIFASEPRSQSTMSAPESSRRPSALSSKDVVPPSAGSAPPLQSVVQLRTLPAAADLQLQGLEVRAYGIWLWLEQVGAITFKNFRVRIFSWEVVAKWFVAVVLLVSITLVESTNSELRTDVLALSLLLSFVAILLIPYGVFEINSGYLQIFKLHRCTFTTMAASELLFLFVVLFIIFIIAMSIFMAVTIGTGVHDEELLYLCNLDNVSACRCVVVSNETDGVWVERELAILEEITTLVTDGTHDGVFWWYGRIVNEPGSWFMLLAVSVSLALGLSGLSLIISSLFRHHRMAAFFGGILLIFARVLANVLK</sequence>
<evidence type="ECO:0000256" key="1">
    <source>
        <dbReference type="SAM" id="MobiDB-lite"/>
    </source>
</evidence>
<comment type="caution">
    <text evidence="3">The sequence shown here is derived from an EMBL/GenBank/DDBJ whole genome shotgun (WGS) entry which is preliminary data.</text>
</comment>
<keyword evidence="2" id="KW-1133">Transmembrane helix</keyword>
<evidence type="ECO:0000313" key="4">
    <source>
        <dbReference type="Proteomes" id="UP000241890"/>
    </source>
</evidence>
<proteinExistence type="predicted"/>
<dbReference type="EMBL" id="BEYU01000056">
    <property type="protein sequence ID" value="GBG29392.1"/>
    <property type="molecule type" value="Genomic_DNA"/>
</dbReference>
<organism evidence="3 4">
    <name type="scientific">Hondaea fermentalgiana</name>
    <dbReference type="NCBI Taxonomy" id="2315210"/>
    <lineage>
        <taxon>Eukaryota</taxon>
        <taxon>Sar</taxon>
        <taxon>Stramenopiles</taxon>
        <taxon>Bigyra</taxon>
        <taxon>Labyrinthulomycetes</taxon>
        <taxon>Thraustochytrida</taxon>
        <taxon>Thraustochytriidae</taxon>
        <taxon>Hondaea</taxon>
    </lineage>
</organism>
<feature type="transmembrane region" description="Helical" evidence="2">
    <location>
        <begin position="292"/>
        <end position="310"/>
    </location>
</feature>
<keyword evidence="2" id="KW-0472">Membrane</keyword>
<dbReference type="AlphaFoldDB" id="A0A2R5GEP0"/>
<evidence type="ECO:0000256" key="2">
    <source>
        <dbReference type="SAM" id="Phobius"/>
    </source>
</evidence>
<reference evidence="3 4" key="1">
    <citation type="submission" date="2017-12" db="EMBL/GenBank/DDBJ databases">
        <title>Sequencing, de novo assembly and annotation of complete genome of a new Thraustochytrid species, strain FCC1311.</title>
        <authorList>
            <person name="Sedici K."/>
            <person name="Godart F."/>
            <person name="Aiese Cigliano R."/>
            <person name="Sanseverino W."/>
            <person name="Barakat M."/>
            <person name="Ortet P."/>
            <person name="Marechal E."/>
            <person name="Cagnac O."/>
            <person name="Amato A."/>
        </authorList>
    </citation>
    <scope>NUCLEOTIDE SEQUENCE [LARGE SCALE GENOMIC DNA]</scope>
</reference>
<accession>A0A2R5GEP0</accession>
<feature type="region of interest" description="Disordered" evidence="1">
    <location>
        <begin position="1"/>
        <end position="39"/>
    </location>
</feature>
<feature type="transmembrane region" description="Helical" evidence="2">
    <location>
        <begin position="89"/>
        <end position="110"/>
    </location>
</feature>